<comment type="catalytic activity">
    <reaction evidence="21">
        <text>tRNA(Ile) + L-isoleucine + ATP = L-isoleucyl-tRNA(Ile) + AMP + diphosphate</text>
        <dbReference type="Rhea" id="RHEA:11060"/>
        <dbReference type="Rhea" id="RHEA-COMP:9666"/>
        <dbReference type="Rhea" id="RHEA-COMP:9695"/>
        <dbReference type="ChEBI" id="CHEBI:30616"/>
        <dbReference type="ChEBI" id="CHEBI:33019"/>
        <dbReference type="ChEBI" id="CHEBI:58045"/>
        <dbReference type="ChEBI" id="CHEBI:78442"/>
        <dbReference type="ChEBI" id="CHEBI:78528"/>
        <dbReference type="ChEBI" id="CHEBI:456215"/>
        <dbReference type="EC" id="6.1.1.5"/>
    </reaction>
</comment>
<keyword evidence="18 24" id="KW-0030">Aminoacyl-tRNA synthetase</keyword>
<keyword evidence="14" id="KW-0862">Zinc</keyword>
<evidence type="ECO:0000259" key="28">
    <source>
        <dbReference type="Pfam" id="PF08264"/>
    </source>
</evidence>
<dbReference type="InterPro" id="IPR033708">
    <property type="entry name" value="Anticodon_Ile_BEm"/>
</dbReference>
<dbReference type="PROSITE" id="PS00803">
    <property type="entry name" value="CALRETICULIN_1"/>
    <property type="match status" value="1"/>
</dbReference>
<dbReference type="Proteomes" id="UP001140172">
    <property type="component" value="Unassembled WGS sequence"/>
</dbReference>
<evidence type="ECO:0000256" key="23">
    <source>
        <dbReference type="PIRSR" id="PIRSR601580-3"/>
    </source>
</evidence>
<name>A0A9W8LNL4_9FUNG</name>
<dbReference type="InterPro" id="IPR018124">
    <property type="entry name" value="Calret/calnex_CS"/>
</dbReference>
<feature type="chain" id="PRO_5040907207" description="Isoleucine--tRNA ligase, mitochondrial" evidence="26">
    <location>
        <begin position="20"/>
        <end position="1473"/>
    </location>
</feature>
<keyword evidence="15" id="KW-0106">Calcium</keyword>
<evidence type="ECO:0000256" key="11">
    <source>
        <dbReference type="ARBA" id="ARBA00022737"/>
    </source>
</evidence>
<dbReference type="InterPro" id="IPR050081">
    <property type="entry name" value="Ile-tRNA_ligase"/>
</dbReference>
<accession>A0A9W8LNL4</accession>
<evidence type="ECO:0000313" key="30">
    <source>
        <dbReference type="Proteomes" id="UP001140172"/>
    </source>
</evidence>
<evidence type="ECO:0000256" key="9">
    <source>
        <dbReference type="ARBA" id="ARBA00022729"/>
    </source>
</evidence>
<dbReference type="InterPro" id="IPR001580">
    <property type="entry name" value="Calret/calnex"/>
</dbReference>
<dbReference type="Pfam" id="PF08264">
    <property type="entry name" value="Anticodon_1"/>
    <property type="match status" value="1"/>
</dbReference>
<evidence type="ECO:0000256" key="2">
    <source>
        <dbReference type="ARBA" id="ARBA00004319"/>
    </source>
</evidence>
<feature type="region of interest" description="Disordered" evidence="25">
    <location>
        <begin position="470"/>
        <end position="494"/>
    </location>
</feature>
<evidence type="ECO:0000256" key="15">
    <source>
        <dbReference type="ARBA" id="ARBA00022837"/>
    </source>
</evidence>
<keyword evidence="11" id="KW-0677">Repeat</keyword>
<evidence type="ECO:0000256" key="18">
    <source>
        <dbReference type="ARBA" id="ARBA00023146"/>
    </source>
</evidence>
<dbReference type="GO" id="GO:0051082">
    <property type="term" value="F:unfolded protein binding"/>
    <property type="evidence" value="ECO:0007669"/>
    <property type="project" value="InterPro"/>
</dbReference>
<dbReference type="HAMAP" id="MF_02002">
    <property type="entry name" value="Ile_tRNA_synth_type1"/>
    <property type="match status" value="1"/>
</dbReference>
<evidence type="ECO:0000256" key="25">
    <source>
        <dbReference type="SAM" id="MobiDB-lite"/>
    </source>
</evidence>
<dbReference type="GO" id="GO:0005739">
    <property type="term" value="C:mitochondrion"/>
    <property type="evidence" value="ECO:0007669"/>
    <property type="project" value="UniProtKB-SubCell"/>
</dbReference>
<dbReference type="GO" id="GO:0002161">
    <property type="term" value="F:aminoacyl-tRNA deacylase activity"/>
    <property type="evidence" value="ECO:0007669"/>
    <property type="project" value="InterPro"/>
</dbReference>
<keyword evidence="7 24" id="KW-0436">Ligase</keyword>
<feature type="compositionally biased region" description="Acidic residues" evidence="25">
    <location>
        <begin position="485"/>
        <end position="494"/>
    </location>
</feature>
<evidence type="ECO:0000256" key="13">
    <source>
        <dbReference type="ARBA" id="ARBA00022824"/>
    </source>
</evidence>
<feature type="signal peptide" evidence="26">
    <location>
        <begin position="1"/>
        <end position="19"/>
    </location>
</feature>
<dbReference type="SUPFAM" id="SSF50677">
    <property type="entry name" value="ValRS/IleRS/LeuRS editing domain"/>
    <property type="match status" value="1"/>
</dbReference>
<evidence type="ECO:0000256" key="21">
    <source>
        <dbReference type="ARBA" id="ARBA00048359"/>
    </source>
</evidence>
<dbReference type="InterPro" id="IPR009080">
    <property type="entry name" value="tRNAsynth_Ia_anticodon-bd"/>
</dbReference>
<dbReference type="PROSITE" id="PS00178">
    <property type="entry name" value="AA_TRNA_LIGASE_I"/>
    <property type="match status" value="1"/>
</dbReference>
<dbReference type="Gene3D" id="1.10.10.830">
    <property type="entry name" value="Ile-tRNA synthetase CP2 domain-like"/>
    <property type="match status" value="1"/>
</dbReference>
<dbReference type="GO" id="GO:0005509">
    <property type="term" value="F:calcium ion binding"/>
    <property type="evidence" value="ECO:0007669"/>
    <property type="project" value="InterPro"/>
</dbReference>
<evidence type="ECO:0000256" key="24">
    <source>
        <dbReference type="RuleBase" id="RU363035"/>
    </source>
</evidence>
<dbReference type="GO" id="GO:0004822">
    <property type="term" value="F:isoleucine-tRNA ligase activity"/>
    <property type="evidence" value="ECO:0007669"/>
    <property type="project" value="UniProtKB-EC"/>
</dbReference>
<dbReference type="InterPro" id="IPR009008">
    <property type="entry name" value="Val/Leu/Ile-tRNA-synth_edit"/>
</dbReference>
<evidence type="ECO:0000256" key="16">
    <source>
        <dbReference type="ARBA" id="ARBA00022840"/>
    </source>
</evidence>
<dbReference type="InterPro" id="IPR023585">
    <property type="entry name" value="Ile-tRNA-ligase_type1"/>
</dbReference>
<sequence>MRCTVALTALAALATSALGRVYYEETFADADSINSFVPSKARDDLGAIKLSAGKWYSDEKNSVGLQIAEDARFYAYTSKLKRPFNTKGKDFIVQFTVKYEQDIDCGGAYLKLLPPTLEPAKFDGDSEYEIMFGPDICGSTNRRVHAIINYNGTNNQIDKVIQPRGDQLTHQYTFWVKPDKTFEIRIDNKIQEEGKIEDMWKVLPEKQIADPDATKPDDWVDGPAMIDDPEDEKPEDWVDGPATIPDPEAKKPEDWDDDMDGDWEPPVVANPEFKGEWKPRQIPNPEYKGEWTAPLIDNPEYEYDEDLAVFNIGYVGIDIWTVKSGTIFNNILITDDFDYASGFGNKTWADYVEAEIAAKKVVDDAEAKKLEEERLAKLAEKEADTLDAADIVEEDIEAEAEVEEETTEVNAEAQTTEAEAEVKEEEEDKDSEENIKAAAKAKAEIEKRAAKAAAKEAAAKAKAAAKAAAEAAQKAQEEAEKAAAEAEDDEDDEPAHDELLAVLHLTQRAYASGNTTQKKPTNPYSHTLRLPKTDFPLRADAARREKQFRERCTDTLYEWQLKNNTGPQFILHDGPPYANGDLHIGHFMNKVLKDIINRYQVMQGRRVLYIPGFDGHGLPIEQKALATLKDREHDTLDPMEIRKLARNFALKAVGRQVKSFKDYAVMGDWKHPYLTLDPEYEANQLEIFRTMVERGFIYRQCKPVYWSPSSRTALAEAELEYNDNHVSTSVYVKFPLTRQSSEKIGAGRDASLLIWTTTPWTLPANSAAVVHPDLEYSLVQVVDESSEYQMVVGTERLEAVSRLLPEGSTLTSIRTFSGRDLEGLTYTSILRNKECRIHLANYVTEDTGTGVVHTAPGHGKEDYELGMANEIEVISPVDDLGNFTSEAGPKLEGKSVLGDGTTAVIDILKSKGALLSQHKLKHSYPYDWRTKQPIIQRATPQWFANVRELKNTAWKSVDNVVVVPEAGRRRLKAFVTGRSEWCISRQRVWGVPIPVLYNARTLEPLLTSESISHIAQVIRTKGGSDAWWKLPVEEFLLPQYRDNGETYVKGTDTMDVWFDSGSSWKLLEDKVESREGAYADVYLEGSDQHRGWFQSSLLTSNAVRGVAPYKALVTHGFTLDEQGRKMSKSIGNTLAPSAVIEGGKDKKKEPAYGVDLLRLLVGSTDYTQDVSFGPTVFAGFSDIIRKIRGTVRFMLGNLDGFGPDMAVPYDKLPGIDRYMLHELYHFKQSAKQSFDRFEFFRAMQALNNFTNTTLSAFYFDISKDRLYAGGVSDVERRSAQTVLYHILINYTTALAPVAPHLAEEVWEFFGPVRSKFGKSSFSVFLEQWDQTSSSWNSPGLAEEWAALRKIRGLANKAIEAARQEKTVGSSLEAELDIYIPIDSRLGALLKSHEGELKQLCITSRAEVHGAAPCNAPAYGYSQTETVSAFGVDTTVNVVCRRSSLHKCPRCWNFHSDKMDSLCRRCDMTVADLA</sequence>
<dbReference type="PROSITE" id="PS00804">
    <property type="entry name" value="CALRETICULIN_2"/>
    <property type="match status" value="1"/>
</dbReference>
<feature type="region of interest" description="Disordered" evidence="25">
    <location>
        <begin position="399"/>
        <end position="437"/>
    </location>
</feature>
<feature type="domain" description="Methionyl/Valyl/Leucyl/Isoleucyl-tRNA synthetase anticodon-binding" evidence="28">
    <location>
        <begin position="1216"/>
        <end position="1375"/>
    </location>
</feature>
<dbReference type="CDD" id="cd07960">
    <property type="entry name" value="Anticodon_Ia_Ile_BEm"/>
    <property type="match status" value="1"/>
</dbReference>
<comment type="subcellular location">
    <subcellularLocation>
        <location evidence="3">Cytoplasm</location>
    </subcellularLocation>
    <subcellularLocation>
        <location evidence="2">Endoplasmic reticulum lumen</location>
    </subcellularLocation>
    <subcellularLocation>
        <location evidence="1">Mitochondrion</location>
    </subcellularLocation>
</comment>
<dbReference type="Gene3D" id="1.10.730.20">
    <property type="match status" value="1"/>
</dbReference>
<gene>
    <name evidence="29" type="primary">ISM1</name>
    <name evidence="29" type="ORF">GGI15_000331</name>
</gene>
<dbReference type="GO" id="GO:0005524">
    <property type="term" value="F:ATP binding"/>
    <property type="evidence" value="ECO:0007669"/>
    <property type="project" value="UniProtKB-KW"/>
</dbReference>
<comment type="similarity">
    <text evidence="4 24">Belongs to the class-I aminoacyl-tRNA synthetase family.</text>
</comment>
<evidence type="ECO:0000256" key="20">
    <source>
        <dbReference type="ARBA" id="ARBA00032665"/>
    </source>
</evidence>
<evidence type="ECO:0000256" key="19">
    <source>
        <dbReference type="ARBA" id="ARBA00023186"/>
    </source>
</evidence>
<dbReference type="PANTHER" id="PTHR42765:SF1">
    <property type="entry name" value="ISOLEUCINE--TRNA LIGASE, MITOCHONDRIAL"/>
    <property type="match status" value="1"/>
</dbReference>
<evidence type="ECO:0000256" key="22">
    <source>
        <dbReference type="ARBA" id="ARBA00068280"/>
    </source>
</evidence>
<feature type="disulfide bond" evidence="23">
    <location>
        <begin position="105"/>
        <end position="137"/>
    </location>
</feature>
<keyword evidence="13" id="KW-0256">Endoplasmic reticulum</keyword>
<evidence type="ECO:0000256" key="4">
    <source>
        <dbReference type="ARBA" id="ARBA00005594"/>
    </source>
</evidence>
<dbReference type="InterPro" id="IPR013320">
    <property type="entry name" value="ConA-like_dom_sf"/>
</dbReference>
<dbReference type="InterPro" id="IPR002300">
    <property type="entry name" value="aa-tRNA-synth_Ia"/>
</dbReference>
<evidence type="ECO:0000256" key="8">
    <source>
        <dbReference type="ARBA" id="ARBA00022723"/>
    </source>
</evidence>
<keyword evidence="8" id="KW-0479">Metal-binding</keyword>
<dbReference type="SUPFAM" id="SSF63887">
    <property type="entry name" value="P-domain of calnexin/calreticulin"/>
    <property type="match status" value="1"/>
</dbReference>
<dbReference type="Gene3D" id="2.10.250.10">
    <property type="entry name" value="Calreticulin/calnexin, P domain"/>
    <property type="match status" value="1"/>
</dbReference>
<keyword evidence="30" id="KW-1185">Reference proteome</keyword>
<dbReference type="Gene3D" id="3.90.740.10">
    <property type="entry name" value="Valyl/Leucyl/Isoleucyl-tRNA synthetase, editing domain"/>
    <property type="match status" value="1"/>
</dbReference>
<keyword evidence="19" id="KW-0143">Chaperone</keyword>
<dbReference type="Pfam" id="PF00262">
    <property type="entry name" value="Calreticulin"/>
    <property type="match status" value="2"/>
</dbReference>
<feature type="compositionally biased region" description="Basic and acidic residues" evidence="25">
    <location>
        <begin position="209"/>
        <end position="218"/>
    </location>
</feature>
<dbReference type="GO" id="GO:0030246">
    <property type="term" value="F:carbohydrate binding"/>
    <property type="evidence" value="ECO:0007669"/>
    <property type="project" value="UniProtKB-KW"/>
</dbReference>
<dbReference type="InterPro" id="IPR002301">
    <property type="entry name" value="Ile-tRNA-ligase"/>
</dbReference>
<evidence type="ECO:0000256" key="12">
    <source>
        <dbReference type="ARBA" id="ARBA00022741"/>
    </source>
</evidence>
<dbReference type="Pfam" id="PF00133">
    <property type="entry name" value="tRNA-synt_1"/>
    <property type="match status" value="1"/>
</dbReference>
<keyword evidence="16 24" id="KW-0067">ATP-binding</keyword>
<dbReference type="InterPro" id="IPR001412">
    <property type="entry name" value="aa-tRNA-synth_I_CS"/>
</dbReference>
<dbReference type="GO" id="GO:0032543">
    <property type="term" value="P:mitochondrial translation"/>
    <property type="evidence" value="ECO:0007669"/>
    <property type="project" value="TreeGrafter"/>
</dbReference>
<keyword evidence="12 24" id="KW-0547">Nucleotide-binding</keyword>
<dbReference type="NCBIfam" id="TIGR00392">
    <property type="entry name" value="ileS"/>
    <property type="match status" value="1"/>
</dbReference>
<keyword evidence="17 24" id="KW-0648">Protein biosynthesis</keyword>
<dbReference type="InterPro" id="IPR013155">
    <property type="entry name" value="M/V/L/I-tRNA-synth_anticd-bd"/>
</dbReference>
<dbReference type="GO" id="GO:0005788">
    <property type="term" value="C:endoplasmic reticulum lumen"/>
    <property type="evidence" value="ECO:0007669"/>
    <property type="project" value="UniProtKB-SubCell"/>
</dbReference>
<keyword evidence="9 26" id="KW-0732">Signal</keyword>
<dbReference type="OrthoDB" id="10264412at2759"/>
<dbReference type="FunFam" id="3.90.740.10:FF:000009">
    <property type="entry name" value="Isoleucyl-tRNA synthetase 2, mitochondrial"/>
    <property type="match status" value="1"/>
</dbReference>
<feature type="region of interest" description="Disordered" evidence="25">
    <location>
        <begin position="209"/>
        <end position="255"/>
    </location>
</feature>
<evidence type="ECO:0000256" key="6">
    <source>
        <dbReference type="ARBA" id="ARBA00013165"/>
    </source>
</evidence>
<dbReference type="EMBL" id="JANBUM010000008">
    <property type="protein sequence ID" value="KAJ2787912.1"/>
    <property type="molecule type" value="Genomic_DNA"/>
</dbReference>
<feature type="compositionally biased region" description="Low complexity" evidence="25">
    <location>
        <begin position="408"/>
        <end position="417"/>
    </location>
</feature>
<dbReference type="SUPFAM" id="SSF52374">
    <property type="entry name" value="Nucleotidylyl transferase"/>
    <property type="match status" value="1"/>
</dbReference>
<dbReference type="EC" id="6.1.1.5" evidence="6"/>
<feature type="compositionally biased region" description="Acidic residues" evidence="25">
    <location>
        <begin position="227"/>
        <end position="238"/>
    </location>
</feature>
<feature type="compositionally biased region" description="Acidic residues" evidence="25">
    <location>
        <begin position="418"/>
        <end position="431"/>
    </location>
</feature>
<dbReference type="PRINTS" id="PR00626">
    <property type="entry name" value="CALRETICULIN"/>
</dbReference>
<feature type="compositionally biased region" description="Basic and acidic residues" evidence="25">
    <location>
        <begin position="475"/>
        <end position="484"/>
    </location>
</feature>
<comment type="similarity">
    <text evidence="5">Belongs to the calreticulin family.</text>
</comment>
<evidence type="ECO:0000256" key="14">
    <source>
        <dbReference type="ARBA" id="ARBA00022833"/>
    </source>
</evidence>
<protein>
    <recommendedName>
        <fullName evidence="22">Isoleucine--tRNA ligase, mitochondrial</fullName>
        <ecNumber evidence="6">6.1.1.5</ecNumber>
    </recommendedName>
    <alternativeName>
        <fullName evidence="20">Isoleucyl-tRNA synthetase</fullName>
    </alternativeName>
</protein>
<keyword evidence="23" id="KW-1015">Disulfide bond</keyword>
<dbReference type="FunFam" id="2.10.250.10:FF:000002">
    <property type="entry name" value="Calreticulin"/>
    <property type="match status" value="1"/>
</dbReference>
<dbReference type="InterPro" id="IPR014729">
    <property type="entry name" value="Rossmann-like_a/b/a_fold"/>
</dbReference>
<evidence type="ECO:0000256" key="1">
    <source>
        <dbReference type="ARBA" id="ARBA00004173"/>
    </source>
</evidence>
<dbReference type="InterPro" id="IPR009033">
    <property type="entry name" value="Calreticulin/calnexin_P_dom_sf"/>
</dbReference>
<dbReference type="PROSITE" id="PS00805">
    <property type="entry name" value="CALRETICULIN_REPEAT"/>
    <property type="match status" value="1"/>
</dbReference>
<dbReference type="FunFam" id="3.40.50.620:FF:000111">
    <property type="entry name" value="Mitochondrial isoleucyl-tRNA synthetase"/>
    <property type="match status" value="1"/>
</dbReference>
<evidence type="ECO:0000256" key="10">
    <source>
        <dbReference type="ARBA" id="ARBA00022734"/>
    </source>
</evidence>
<dbReference type="GO" id="GO:0006457">
    <property type="term" value="P:protein folding"/>
    <property type="evidence" value="ECO:0007669"/>
    <property type="project" value="InterPro"/>
</dbReference>
<reference evidence="29" key="1">
    <citation type="submission" date="2022-07" db="EMBL/GenBank/DDBJ databases">
        <title>Phylogenomic reconstructions and comparative analyses of Kickxellomycotina fungi.</title>
        <authorList>
            <person name="Reynolds N.K."/>
            <person name="Stajich J.E."/>
            <person name="Barry K."/>
            <person name="Grigoriev I.V."/>
            <person name="Crous P."/>
            <person name="Smith M.E."/>
        </authorList>
    </citation>
    <scope>NUCLEOTIDE SEQUENCE</scope>
    <source>
        <strain evidence="29">BCRC 34489</strain>
    </source>
</reference>
<dbReference type="SUPFAM" id="SSF49899">
    <property type="entry name" value="Concanavalin A-like lectins/glucanases"/>
    <property type="match status" value="1"/>
</dbReference>
<evidence type="ECO:0000256" key="3">
    <source>
        <dbReference type="ARBA" id="ARBA00004496"/>
    </source>
</evidence>
<organism evidence="29 30">
    <name type="scientific">Coemansia interrupta</name>
    <dbReference type="NCBI Taxonomy" id="1126814"/>
    <lineage>
        <taxon>Eukaryota</taxon>
        <taxon>Fungi</taxon>
        <taxon>Fungi incertae sedis</taxon>
        <taxon>Zoopagomycota</taxon>
        <taxon>Kickxellomycotina</taxon>
        <taxon>Kickxellomycetes</taxon>
        <taxon>Kickxellales</taxon>
        <taxon>Kickxellaceae</taxon>
        <taxon>Coemansia</taxon>
    </lineage>
</organism>
<dbReference type="PANTHER" id="PTHR42765">
    <property type="entry name" value="SOLEUCYL-TRNA SYNTHETASE"/>
    <property type="match status" value="1"/>
</dbReference>
<proteinExistence type="inferred from homology"/>
<evidence type="ECO:0000256" key="7">
    <source>
        <dbReference type="ARBA" id="ARBA00022598"/>
    </source>
</evidence>
<evidence type="ECO:0000256" key="5">
    <source>
        <dbReference type="ARBA" id="ARBA00010983"/>
    </source>
</evidence>
<feature type="domain" description="Aminoacyl-tRNA synthetase class Ia" evidence="27">
    <location>
        <begin position="557"/>
        <end position="1172"/>
    </location>
</feature>
<dbReference type="Gene3D" id="2.60.120.200">
    <property type="match status" value="1"/>
</dbReference>
<dbReference type="Gene3D" id="3.40.50.620">
    <property type="entry name" value="HUPs"/>
    <property type="match status" value="2"/>
</dbReference>
<evidence type="ECO:0000256" key="17">
    <source>
        <dbReference type="ARBA" id="ARBA00022917"/>
    </source>
</evidence>
<comment type="caution">
    <text evidence="29">The sequence shown here is derived from an EMBL/GenBank/DDBJ whole genome shotgun (WGS) entry which is preliminary data.</text>
</comment>
<dbReference type="SUPFAM" id="SSF47323">
    <property type="entry name" value="Anticodon-binding domain of a subclass of class I aminoacyl-tRNA synthetases"/>
    <property type="match status" value="1"/>
</dbReference>
<dbReference type="GO" id="GO:0000049">
    <property type="term" value="F:tRNA binding"/>
    <property type="evidence" value="ECO:0007669"/>
    <property type="project" value="InterPro"/>
</dbReference>
<evidence type="ECO:0000259" key="27">
    <source>
        <dbReference type="Pfam" id="PF00133"/>
    </source>
</evidence>
<keyword evidence="10" id="KW-0430">Lectin</keyword>
<dbReference type="GO" id="GO:0006428">
    <property type="term" value="P:isoleucyl-tRNA aminoacylation"/>
    <property type="evidence" value="ECO:0007669"/>
    <property type="project" value="InterPro"/>
</dbReference>
<evidence type="ECO:0000313" key="29">
    <source>
        <dbReference type="EMBL" id="KAJ2787912.1"/>
    </source>
</evidence>
<evidence type="ECO:0000256" key="26">
    <source>
        <dbReference type="SAM" id="SignalP"/>
    </source>
</evidence>